<dbReference type="Pfam" id="PF03466">
    <property type="entry name" value="LysR_substrate"/>
    <property type="match status" value="1"/>
</dbReference>
<dbReference type="GO" id="GO:0032993">
    <property type="term" value="C:protein-DNA complex"/>
    <property type="evidence" value="ECO:0007669"/>
    <property type="project" value="TreeGrafter"/>
</dbReference>
<evidence type="ECO:0000313" key="7">
    <source>
        <dbReference type="Proteomes" id="UP000019225"/>
    </source>
</evidence>
<name>W5WIH2_9PSEU</name>
<evidence type="ECO:0000256" key="3">
    <source>
        <dbReference type="ARBA" id="ARBA00023125"/>
    </source>
</evidence>
<dbReference type="SUPFAM" id="SSF53850">
    <property type="entry name" value="Periplasmic binding protein-like II"/>
    <property type="match status" value="1"/>
</dbReference>
<feature type="domain" description="HTH lysR-type" evidence="5">
    <location>
        <begin position="1"/>
        <end position="63"/>
    </location>
</feature>
<dbReference type="PANTHER" id="PTHR30346:SF29">
    <property type="entry name" value="LYSR SUBSTRATE-BINDING"/>
    <property type="match status" value="1"/>
</dbReference>
<evidence type="ECO:0000256" key="2">
    <source>
        <dbReference type="ARBA" id="ARBA00023015"/>
    </source>
</evidence>
<evidence type="ECO:0000259" key="5">
    <source>
        <dbReference type="PROSITE" id="PS50931"/>
    </source>
</evidence>
<dbReference type="PROSITE" id="PS50931">
    <property type="entry name" value="HTH_LYSR"/>
    <property type="match status" value="1"/>
</dbReference>
<dbReference type="GO" id="GO:0003700">
    <property type="term" value="F:DNA-binding transcription factor activity"/>
    <property type="evidence" value="ECO:0007669"/>
    <property type="project" value="InterPro"/>
</dbReference>
<dbReference type="InterPro" id="IPR036390">
    <property type="entry name" value="WH_DNA-bd_sf"/>
</dbReference>
<dbReference type="KEGG" id="kal:KALB_4607"/>
<dbReference type="STRING" id="1449976.KALB_4607"/>
<dbReference type="InterPro" id="IPR005119">
    <property type="entry name" value="LysR_subst-bd"/>
</dbReference>
<reference evidence="6 7" key="1">
    <citation type="journal article" date="2014" name="BMC Genomics">
        <title>Complete genome sequence of producer of the glycopeptide antibiotic Aculeximycin Kutzneria albida DSM 43870T, a representative of minor genus of Pseudonocardiaceae.</title>
        <authorList>
            <person name="Rebets Y."/>
            <person name="Tokovenko B."/>
            <person name="Lushchyk I."/>
            <person name="Ruckert C."/>
            <person name="Zaburannyi N."/>
            <person name="Bechthold A."/>
            <person name="Kalinowski J."/>
            <person name="Luzhetskyy A."/>
        </authorList>
    </citation>
    <scope>NUCLEOTIDE SEQUENCE [LARGE SCALE GENOMIC DNA]</scope>
    <source>
        <strain evidence="6">DSM 43870</strain>
    </source>
</reference>
<dbReference type="Gene3D" id="1.10.10.10">
    <property type="entry name" value="Winged helix-like DNA-binding domain superfamily/Winged helix DNA-binding domain"/>
    <property type="match status" value="1"/>
</dbReference>
<dbReference type="HOGENOM" id="CLU_039613_6_0_11"/>
<dbReference type="PRINTS" id="PR00039">
    <property type="entry name" value="HTHLYSR"/>
</dbReference>
<dbReference type="PANTHER" id="PTHR30346">
    <property type="entry name" value="TRANSCRIPTIONAL DUAL REGULATOR HCAR-RELATED"/>
    <property type="match status" value="1"/>
</dbReference>
<proteinExistence type="inferred from homology"/>
<keyword evidence="3" id="KW-0238">DNA-binding</keyword>
<dbReference type="RefSeq" id="WP_025358016.1">
    <property type="nucleotide sequence ID" value="NZ_CP007155.1"/>
</dbReference>
<dbReference type="Pfam" id="PF00126">
    <property type="entry name" value="HTH_1"/>
    <property type="match status" value="1"/>
</dbReference>
<accession>W5WIH2</accession>
<evidence type="ECO:0000313" key="6">
    <source>
        <dbReference type="EMBL" id="AHH97969.1"/>
    </source>
</evidence>
<comment type="similarity">
    <text evidence="1">Belongs to the LysR transcriptional regulatory family.</text>
</comment>
<dbReference type="PATRIC" id="fig|1449976.3.peg.4639"/>
<keyword evidence="4" id="KW-0804">Transcription</keyword>
<sequence>MDLQEASLVGLRVFREVAERGTLTSAAAALGYTQSAVSRQIAALERAAGARLLERRREGVRLTSAGHVVLRSAAAVLDQIDAATRELAGLPAEGGTVRLGWFASAGAVLLPRAVAALRRSHPAITVTTREGTTPALVRALRAGSLDLALISSAPPFRPPDAESPPLALQVLAERSLLLAVPVSHPLASGDSVDLAQLHGQSWIAAQSTGADQLMGVWPGLDERPRIAHTARDWLAKLQLVAAGCGLTTVSASLAAAAPPGVRVLPVRGGPRERRRILLARLPGPLPEPAARVAEALRAAVESG</sequence>
<protein>
    <recommendedName>
        <fullName evidence="5">HTH lysR-type domain-containing protein</fullName>
    </recommendedName>
</protein>
<dbReference type="EMBL" id="CP007155">
    <property type="protein sequence ID" value="AHH97969.1"/>
    <property type="molecule type" value="Genomic_DNA"/>
</dbReference>
<gene>
    <name evidence="6" type="ORF">KALB_4607</name>
</gene>
<dbReference type="SUPFAM" id="SSF46785">
    <property type="entry name" value="Winged helix' DNA-binding domain"/>
    <property type="match status" value="1"/>
</dbReference>
<dbReference type="Gene3D" id="3.40.190.10">
    <property type="entry name" value="Periplasmic binding protein-like II"/>
    <property type="match status" value="2"/>
</dbReference>
<evidence type="ECO:0000256" key="1">
    <source>
        <dbReference type="ARBA" id="ARBA00009437"/>
    </source>
</evidence>
<dbReference type="InterPro" id="IPR000847">
    <property type="entry name" value="LysR_HTH_N"/>
</dbReference>
<organism evidence="6 7">
    <name type="scientific">Kutzneria albida DSM 43870</name>
    <dbReference type="NCBI Taxonomy" id="1449976"/>
    <lineage>
        <taxon>Bacteria</taxon>
        <taxon>Bacillati</taxon>
        <taxon>Actinomycetota</taxon>
        <taxon>Actinomycetes</taxon>
        <taxon>Pseudonocardiales</taxon>
        <taxon>Pseudonocardiaceae</taxon>
        <taxon>Kutzneria</taxon>
    </lineage>
</organism>
<dbReference type="AlphaFoldDB" id="W5WIH2"/>
<keyword evidence="2" id="KW-0805">Transcription regulation</keyword>
<dbReference type="FunFam" id="1.10.10.10:FF:000001">
    <property type="entry name" value="LysR family transcriptional regulator"/>
    <property type="match status" value="1"/>
</dbReference>
<evidence type="ECO:0000256" key="4">
    <source>
        <dbReference type="ARBA" id="ARBA00023163"/>
    </source>
</evidence>
<dbReference type="GO" id="GO:0003677">
    <property type="term" value="F:DNA binding"/>
    <property type="evidence" value="ECO:0007669"/>
    <property type="project" value="UniProtKB-KW"/>
</dbReference>
<dbReference type="eggNOG" id="COG0583">
    <property type="taxonomic scope" value="Bacteria"/>
</dbReference>
<keyword evidence="7" id="KW-1185">Reference proteome</keyword>
<dbReference type="InterPro" id="IPR036388">
    <property type="entry name" value="WH-like_DNA-bd_sf"/>
</dbReference>
<dbReference type="Proteomes" id="UP000019225">
    <property type="component" value="Chromosome"/>
</dbReference>